<comment type="subcellular location">
    <subcellularLocation>
        <location evidence="1">Membrane</location>
        <topology evidence="1">Single-pass membrane protein</topology>
    </subcellularLocation>
</comment>
<dbReference type="Pfam" id="PF04011">
    <property type="entry name" value="LemA"/>
    <property type="match status" value="1"/>
</dbReference>
<dbReference type="PANTHER" id="PTHR34478:SF1">
    <property type="entry name" value="PROTEIN LEMA"/>
    <property type="match status" value="1"/>
</dbReference>
<dbReference type="InterPro" id="IPR023353">
    <property type="entry name" value="LemA-like_dom_sf"/>
</dbReference>
<gene>
    <name evidence="7" type="ORF">GCM10023338_16770</name>
</gene>
<evidence type="ECO:0000256" key="6">
    <source>
        <dbReference type="SAM" id="Phobius"/>
    </source>
</evidence>
<keyword evidence="8" id="KW-1185">Reference proteome</keyword>
<name>A0ABP9MSV0_9GAMM</name>
<comment type="caution">
    <text evidence="7">The sequence shown here is derived from an EMBL/GenBank/DDBJ whole genome shotgun (WGS) entry which is preliminary data.</text>
</comment>
<feature type="transmembrane region" description="Helical" evidence="6">
    <location>
        <begin position="6"/>
        <end position="26"/>
    </location>
</feature>
<comment type="similarity">
    <text evidence="2">Belongs to the LemA family.</text>
</comment>
<keyword evidence="3 6" id="KW-0812">Transmembrane</keyword>
<sequence>MTASTLMTIISVIIAMIVITIFNRLVRKRNYCRNSFAQIDVQLKKRHDLVPNLVSVAQGYLKHEAVVLEKVISARQQASESLMASRDDIGALAKMQILMQSESSFASALQGFFANVEAYPELKANQQMKLLHEELIHIENTIAFARQAYNDSVTFYNIDRESFPSNIIAGLLGFKHLVQLDLEINSGVPKVFQ</sequence>
<evidence type="ECO:0000256" key="3">
    <source>
        <dbReference type="ARBA" id="ARBA00022692"/>
    </source>
</evidence>
<reference evidence="8" key="1">
    <citation type="journal article" date="2019" name="Int. J. Syst. Evol. Microbiol.">
        <title>The Global Catalogue of Microorganisms (GCM) 10K type strain sequencing project: providing services to taxonomists for standard genome sequencing and annotation.</title>
        <authorList>
            <consortium name="The Broad Institute Genomics Platform"/>
            <consortium name="The Broad Institute Genome Sequencing Center for Infectious Disease"/>
            <person name="Wu L."/>
            <person name="Ma J."/>
        </authorList>
    </citation>
    <scope>NUCLEOTIDE SEQUENCE [LARGE SCALE GENOMIC DNA]</scope>
    <source>
        <strain evidence="8">JCM 18424</strain>
    </source>
</reference>
<dbReference type="EMBL" id="BAABKE010000005">
    <property type="protein sequence ID" value="GAA5101213.1"/>
    <property type="molecule type" value="Genomic_DNA"/>
</dbReference>
<keyword evidence="4 6" id="KW-1133">Transmembrane helix</keyword>
<dbReference type="RefSeq" id="WP_077925756.1">
    <property type="nucleotide sequence ID" value="NZ_BAABKE010000005.1"/>
</dbReference>
<proteinExistence type="inferred from homology"/>
<dbReference type="Proteomes" id="UP001500631">
    <property type="component" value="Unassembled WGS sequence"/>
</dbReference>
<evidence type="ECO:0000256" key="5">
    <source>
        <dbReference type="ARBA" id="ARBA00023136"/>
    </source>
</evidence>
<evidence type="ECO:0000256" key="1">
    <source>
        <dbReference type="ARBA" id="ARBA00004167"/>
    </source>
</evidence>
<dbReference type="SUPFAM" id="SSF140478">
    <property type="entry name" value="LemA-like"/>
    <property type="match status" value="1"/>
</dbReference>
<evidence type="ECO:0000313" key="7">
    <source>
        <dbReference type="EMBL" id="GAA5101213.1"/>
    </source>
</evidence>
<organism evidence="7 8">
    <name type="scientific">Wohlfahrtiimonas larvae</name>
    <dbReference type="NCBI Taxonomy" id="1157986"/>
    <lineage>
        <taxon>Bacteria</taxon>
        <taxon>Pseudomonadati</taxon>
        <taxon>Pseudomonadota</taxon>
        <taxon>Gammaproteobacteria</taxon>
        <taxon>Cardiobacteriales</taxon>
        <taxon>Ignatzschineriaceae</taxon>
        <taxon>Wohlfahrtiimonas</taxon>
    </lineage>
</organism>
<dbReference type="InterPro" id="IPR007156">
    <property type="entry name" value="MamQ_LemA"/>
</dbReference>
<protein>
    <submittedName>
        <fullName evidence="7">LemA family protein</fullName>
    </submittedName>
</protein>
<accession>A0ABP9MSV0</accession>
<dbReference type="Gene3D" id="1.20.1440.20">
    <property type="entry name" value="LemA-like domain"/>
    <property type="match status" value="1"/>
</dbReference>
<keyword evidence="5 6" id="KW-0472">Membrane</keyword>
<evidence type="ECO:0000313" key="8">
    <source>
        <dbReference type="Proteomes" id="UP001500631"/>
    </source>
</evidence>
<evidence type="ECO:0000256" key="2">
    <source>
        <dbReference type="ARBA" id="ARBA00008854"/>
    </source>
</evidence>
<evidence type="ECO:0000256" key="4">
    <source>
        <dbReference type="ARBA" id="ARBA00022989"/>
    </source>
</evidence>
<dbReference type="PANTHER" id="PTHR34478">
    <property type="entry name" value="PROTEIN LEMA"/>
    <property type="match status" value="1"/>
</dbReference>